<protein>
    <submittedName>
        <fullName evidence="3">DUF2268 domain-containing protein</fullName>
    </submittedName>
</protein>
<organism evidence="3 4">
    <name type="scientific">Fluctibacter halophilus</name>
    <dbReference type="NCBI Taxonomy" id="226011"/>
    <lineage>
        <taxon>Bacteria</taxon>
        <taxon>Pseudomonadati</taxon>
        <taxon>Pseudomonadota</taxon>
        <taxon>Gammaproteobacteria</taxon>
        <taxon>Alteromonadales</taxon>
        <taxon>Alteromonadaceae</taxon>
        <taxon>Fluctibacter</taxon>
    </lineage>
</organism>
<name>A0ABS8G8B0_9ALTE</name>
<feature type="signal peptide" evidence="1">
    <location>
        <begin position="1"/>
        <end position="30"/>
    </location>
</feature>
<dbReference type="Pfam" id="PF10026">
    <property type="entry name" value="DUF2268"/>
    <property type="match status" value="1"/>
</dbReference>
<accession>A0ABS8G8B0</accession>
<feature type="domain" description="DUF2268" evidence="2">
    <location>
        <begin position="139"/>
        <end position="260"/>
    </location>
</feature>
<reference evidence="3 4" key="1">
    <citation type="submission" date="2021-10" db="EMBL/GenBank/DDBJ databases">
        <title>Draft genome of Aestuariibacter halophilus JC2043.</title>
        <authorList>
            <person name="Emsley S.A."/>
            <person name="Pfannmuller K.M."/>
            <person name="Ushijima B."/>
            <person name="Saw J.H."/>
            <person name="Videau P."/>
        </authorList>
    </citation>
    <scope>NUCLEOTIDE SEQUENCE [LARGE SCALE GENOMIC DNA]</scope>
    <source>
        <strain evidence="3 4">JC2043</strain>
    </source>
</reference>
<sequence>MTVIEGFKLAIEKWCSIALLCIAIMANGCAAATAAQGLVKDENGTLTMAIDIGTVRINPDVQRLLSEQYTSMLIDTVTEVASLVREHFPQFTDQLTITIRTTQQDLDHVGGVIGIAQSPESVDIDIAASFSEELAAPIQQSLKVTLLHELHHIERGWTIENNRFGPGIMIAAVNEGLAIVFAEQVSGIKQPHLSYPDSVDKWVEEILALPVNAPYETWMMGTHPDGRQYIGYRTGKFIVEQALRSGGETIESLTEKGNYEILFQTGLIDTNPLALSKVGDDFATSNQPGKAIQAYTKAVSYAEPALQTKIEQRIDLLTHPVTLSDTEMNELAGQYHSDRMDIKVSRDKSGLYVQLPGKPKFTLYPTDKTHFVILEADVSFEFVMDEHDAVATLLFNTPGGTHRFTPIVPAM</sequence>
<keyword evidence="1" id="KW-0732">Signal</keyword>
<proteinExistence type="predicted"/>
<feature type="chain" id="PRO_5046387196" evidence="1">
    <location>
        <begin position="31"/>
        <end position="411"/>
    </location>
</feature>
<keyword evidence="4" id="KW-1185">Reference proteome</keyword>
<evidence type="ECO:0000313" key="3">
    <source>
        <dbReference type="EMBL" id="MCC2616814.1"/>
    </source>
</evidence>
<dbReference type="RefSeq" id="WP_229160524.1">
    <property type="nucleotide sequence ID" value="NZ_JAJEWP010000002.1"/>
</dbReference>
<dbReference type="EMBL" id="JAJEWP010000002">
    <property type="protein sequence ID" value="MCC2616814.1"/>
    <property type="molecule type" value="Genomic_DNA"/>
</dbReference>
<dbReference type="Proteomes" id="UP001520878">
    <property type="component" value="Unassembled WGS sequence"/>
</dbReference>
<dbReference type="InterPro" id="IPR018728">
    <property type="entry name" value="DUF2268"/>
</dbReference>
<comment type="caution">
    <text evidence="3">The sequence shown here is derived from an EMBL/GenBank/DDBJ whole genome shotgun (WGS) entry which is preliminary data.</text>
</comment>
<evidence type="ECO:0000313" key="4">
    <source>
        <dbReference type="Proteomes" id="UP001520878"/>
    </source>
</evidence>
<evidence type="ECO:0000259" key="2">
    <source>
        <dbReference type="Pfam" id="PF10026"/>
    </source>
</evidence>
<evidence type="ECO:0000256" key="1">
    <source>
        <dbReference type="SAM" id="SignalP"/>
    </source>
</evidence>
<gene>
    <name evidence="3" type="ORF">LJ739_11230</name>
</gene>